<comment type="caution">
    <text evidence="1">The sequence shown here is derived from an EMBL/GenBank/DDBJ whole genome shotgun (WGS) entry which is preliminary data.</text>
</comment>
<name>A0A9P5Q3P5_9AGAR</name>
<evidence type="ECO:0000313" key="2">
    <source>
        <dbReference type="Proteomes" id="UP000772434"/>
    </source>
</evidence>
<dbReference type="EMBL" id="JADNRY010000003">
    <property type="protein sequence ID" value="KAF9077541.1"/>
    <property type="molecule type" value="Genomic_DNA"/>
</dbReference>
<keyword evidence="2" id="KW-1185">Reference proteome</keyword>
<accession>A0A9P5Q3P5</accession>
<dbReference type="OrthoDB" id="47488at2759"/>
<protein>
    <submittedName>
        <fullName evidence="1">Uncharacterized protein</fullName>
    </submittedName>
</protein>
<sequence length="57" mass="6725">MNRSTGAFPEAPVPSYHLLIVVSRPVFQDLFKWCMRDLFQKQARKVAQVLFWVPFEV</sequence>
<gene>
    <name evidence="1" type="ORF">BDP27DRAFT_1311226</name>
</gene>
<feature type="non-terminal residue" evidence="1">
    <location>
        <position position="57"/>
    </location>
</feature>
<dbReference type="AlphaFoldDB" id="A0A9P5Q3P5"/>
<proteinExistence type="predicted"/>
<dbReference type="Proteomes" id="UP000772434">
    <property type="component" value="Unassembled WGS sequence"/>
</dbReference>
<organism evidence="1 2">
    <name type="scientific">Rhodocollybia butyracea</name>
    <dbReference type="NCBI Taxonomy" id="206335"/>
    <lineage>
        <taxon>Eukaryota</taxon>
        <taxon>Fungi</taxon>
        <taxon>Dikarya</taxon>
        <taxon>Basidiomycota</taxon>
        <taxon>Agaricomycotina</taxon>
        <taxon>Agaricomycetes</taxon>
        <taxon>Agaricomycetidae</taxon>
        <taxon>Agaricales</taxon>
        <taxon>Marasmiineae</taxon>
        <taxon>Omphalotaceae</taxon>
        <taxon>Rhodocollybia</taxon>
    </lineage>
</organism>
<evidence type="ECO:0000313" key="1">
    <source>
        <dbReference type="EMBL" id="KAF9077541.1"/>
    </source>
</evidence>
<reference evidence="1" key="1">
    <citation type="submission" date="2020-11" db="EMBL/GenBank/DDBJ databases">
        <authorList>
            <consortium name="DOE Joint Genome Institute"/>
            <person name="Ahrendt S."/>
            <person name="Riley R."/>
            <person name="Andreopoulos W."/>
            <person name="Labutti K."/>
            <person name="Pangilinan J."/>
            <person name="Ruiz-Duenas F.J."/>
            <person name="Barrasa J.M."/>
            <person name="Sanchez-Garcia M."/>
            <person name="Camarero S."/>
            <person name="Miyauchi S."/>
            <person name="Serrano A."/>
            <person name="Linde D."/>
            <person name="Babiker R."/>
            <person name="Drula E."/>
            <person name="Ayuso-Fernandez I."/>
            <person name="Pacheco R."/>
            <person name="Padilla G."/>
            <person name="Ferreira P."/>
            <person name="Barriuso J."/>
            <person name="Kellner H."/>
            <person name="Castanera R."/>
            <person name="Alfaro M."/>
            <person name="Ramirez L."/>
            <person name="Pisabarro A.G."/>
            <person name="Kuo A."/>
            <person name="Tritt A."/>
            <person name="Lipzen A."/>
            <person name="He G."/>
            <person name="Yan M."/>
            <person name="Ng V."/>
            <person name="Cullen D."/>
            <person name="Martin F."/>
            <person name="Rosso M.-N."/>
            <person name="Henrissat B."/>
            <person name="Hibbett D."/>
            <person name="Martinez A.T."/>
            <person name="Grigoriev I.V."/>
        </authorList>
    </citation>
    <scope>NUCLEOTIDE SEQUENCE</scope>
    <source>
        <strain evidence="1">AH 40177</strain>
    </source>
</reference>